<sequence>MRTAKVDGDKLRQARELAGYTQESIAKRLELNRSAIAHWESTDPSRQPLGRHFKRLCKLLEVDPSSLLLDEGDRDEAA</sequence>
<comment type="caution">
    <text evidence="2">The sequence shown here is derived from an EMBL/GenBank/DDBJ whole genome shotgun (WGS) entry which is preliminary data.</text>
</comment>
<dbReference type="Gene3D" id="1.10.260.40">
    <property type="entry name" value="lambda repressor-like DNA-binding domains"/>
    <property type="match status" value="1"/>
</dbReference>
<dbReference type="InterPro" id="IPR001387">
    <property type="entry name" value="Cro/C1-type_HTH"/>
</dbReference>
<feature type="domain" description="HTH cro/C1-type" evidence="1">
    <location>
        <begin position="11"/>
        <end position="67"/>
    </location>
</feature>
<accession>A0A838AAR5</accession>
<dbReference type="Pfam" id="PF01381">
    <property type="entry name" value="HTH_3"/>
    <property type="match status" value="1"/>
</dbReference>
<dbReference type="InterPro" id="IPR010982">
    <property type="entry name" value="Lambda_DNA-bd_dom_sf"/>
</dbReference>
<evidence type="ECO:0000313" key="2">
    <source>
        <dbReference type="EMBL" id="MBA0126323.1"/>
    </source>
</evidence>
<dbReference type="PROSITE" id="PS50943">
    <property type="entry name" value="HTH_CROC1"/>
    <property type="match status" value="1"/>
</dbReference>
<reference evidence="2 3" key="1">
    <citation type="submission" date="2020-07" db="EMBL/GenBank/DDBJ databases">
        <title>Genome of Haloechinothrix sp.</title>
        <authorList>
            <person name="Tang S.-K."/>
            <person name="Yang L."/>
            <person name="Zhu W.-Y."/>
        </authorList>
    </citation>
    <scope>NUCLEOTIDE SEQUENCE [LARGE SCALE GENOMIC DNA]</scope>
    <source>
        <strain evidence="2 3">YIM 98757</strain>
    </source>
</reference>
<protein>
    <submittedName>
        <fullName evidence="2">Helix-turn-helix transcriptional regulator</fullName>
    </submittedName>
</protein>
<keyword evidence="3" id="KW-1185">Reference proteome</keyword>
<gene>
    <name evidence="2" type="ORF">H0B56_12295</name>
</gene>
<dbReference type="CDD" id="cd00093">
    <property type="entry name" value="HTH_XRE"/>
    <property type="match status" value="1"/>
</dbReference>
<proteinExistence type="predicted"/>
<dbReference type="AlphaFoldDB" id="A0A838AAR5"/>
<dbReference type="RefSeq" id="WP_180893162.1">
    <property type="nucleotide sequence ID" value="NZ_JACCKD010000004.1"/>
</dbReference>
<dbReference type="EMBL" id="JACCKD010000004">
    <property type="protein sequence ID" value="MBA0126323.1"/>
    <property type="molecule type" value="Genomic_DNA"/>
</dbReference>
<organism evidence="2 3">
    <name type="scientific">Haloechinothrix aidingensis</name>
    <dbReference type="NCBI Taxonomy" id="2752311"/>
    <lineage>
        <taxon>Bacteria</taxon>
        <taxon>Bacillati</taxon>
        <taxon>Actinomycetota</taxon>
        <taxon>Actinomycetes</taxon>
        <taxon>Pseudonocardiales</taxon>
        <taxon>Pseudonocardiaceae</taxon>
        <taxon>Haloechinothrix</taxon>
    </lineage>
</organism>
<dbReference type="Proteomes" id="UP000582974">
    <property type="component" value="Unassembled WGS sequence"/>
</dbReference>
<name>A0A838AAR5_9PSEU</name>
<dbReference type="SMART" id="SM00530">
    <property type="entry name" value="HTH_XRE"/>
    <property type="match status" value="1"/>
</dbReference>
<dbReference type="SUPFAM" id="SSF47413">
    <property type="entry name" value="lambda repressor-like DNA-binding domains"/>
    <property type="match status" value="1"/>
</dbReference>
<evidence type="ECO:0000259" key="1">
    <source>
        <dbReference type="PROSITE" id="PS50943"/>
    </source>
</evidence>
<evidence type="ECO:0000313" key="3">
    <source>
        <dbReference type="Proteomes" id="UP000582974"/>
    </source>
</evidence>
<dbReference type="GO" id="GO:0003677">
    <property type="term" value="F:DNA binding"/>
    <property type="evidence" value="ECO:0007669"/>
    <property type="project" value="InterPro"/>
</dbReference>